<evidence type="ECO:0000313" key="3">
    <source>
        <dbReference type="Proteomes" id="UP001058974"/>
    </source>
</evidence>
<protein>
    <submittedName>
        <fullName evidence="2">Uncharacterized protein</fullName>
    </submittedName>
</protein>
<proteinExistence type="predicted"/>
<comment type="caution">
    <text evidence="2">The sequence shown here is derived from an EMBL/GenBank/DDBJ whole genome shotgun (WGS) entry which is preliminary data.</text>
</comment>
<evidence type="ECO:0000313" key="2">
    <source>
        <dbReference type="EMBL" id="KAI5420251.1"/>
    </source>
</evidence>
<feature type="region of interest" description="Disordered" evidence="1">
    <location>
        <begin position="94"/>
        <end position="118"/>
    </location>
</feature>
<dbReference type="Proteomes" id="UP001058974">
    <property type="component" value="Chromosome 4"/>
</dbReference>
<gene>
    <name evidence="2" type="ORF">KIW84_044156</name>
</gene>
<keyword evidence="3" id="KW-1185">Reference proteome</keyword>
<feature type="compositionally biased region" description="Basic and acidic residues" evidence="1">
    <location>
        <begin position="94"/>
        <end position="116"/>
    </location>
</feature>
<accession>A0A9D4XFP7</accession>
<reference evidence="2 3" key="1">
    <citation type="journal article" date="2022" name="Nat. Genet.">
        <title>Improved pea reference genome and pan-genome highlight genomic features and evolutionary characteristics.</title>
        <authorList>
            <person name="Yang T."/>
            <person name="Liu R."/>
            <person name="Luo Y."/>
            <person name="Hu S."/>
            <person name="Wang D."/>
            <person name="Wang C."/>
            <person name="Pandey M.K."/>
            <person name="Ge S."/>
            <person name="Xu Q."/>
            <person name="Li N."/>
            <person name="Li G."/>
            <person name="Huang Y."/>
            <person name="Saxena R.K."/>
            <person name="Ji Y."/>
            <person name="Li M."/>
            <person name="Yan X."/>
            <person name="He Y."/>
            <person name="Liu Y."/>
            <person name="Wang X."/>
            <person name="Xiang C."/>
            <person name="Varshney R.K."/>
            <person name="Ding H."/>
            <person name="Gao S."/>
            <person name="Zong X."/>
        </authorList>
    </citation>
    <scope>NUCLEOTIDE SEQUENCE [LARGE SCALE GENOMIC DNA]</scope>
    <source>
        <strain evidence="2 3">cv. Zhongwan 6</strain>
    </source>
</reference>
<dbReference type="Gramene" id="Psat04G0415600-T1">
    <property type="protein sequence ID" value="KAI5420251.1"/>
    <property type="gene ID" value="KIW84_044156"/>
</dbReference>
<organism evidence="2 3">
    <name type="scientific">Pisum sativum</name>
    <name type="common">Garden pea</name>
    <name type="synonym">Lathyrus oleraceus</name>
    <dbReference type="NCBI Taxonomy" id="3888"/>
    <lineage>
        <taxon>Eukaryota</taxon>
        <taxon>Viridiplantae</taxon>
        <taxon>Streptophyta</taxon>
        <taxon>Embryophyta</taxon>
        <taxon>Tracheophyta</taxon>
        <taxon>Spermatophyta</taxon>
        <taxon>Magnoliopsida</taxon>
        <taxon>eudicotyledons</taxon>
        <taxon>Gunneridae</taxon>
        <taxon>Pentapetalae</taxon>
        <taxon>rosids</taxon>
        <taxon>fabids</taxon>
        <taxon>Fabales</taxon>
        <taxon>Fabaceae</taxon>
        <taxon>Papilionoideae</taxon>
        <taxon>50 kb inversion clade</taxon>
        <taxon>NPAAA clade</taxon>
        <taxon>Hologalegina</taxon>
        <taxon>IRL clade</taxon>
        <taxon>Fabeae</taxon>
        <taxon>Lathyrus</taxon>
    </lineage>
</organism>
<dbReference type="AlphaFoldDB" id="A0A9D4XFP7"/>
<name>A0A9D4XFP7_PEA</name>
<evidence type="ECO:0000256" key="1">
    <source>
        <dbReference type="SAM" id="MobiDB-lite"/>
    </source>
</evidence>
<dbReference type="EMBL" id="JAMSHJ010000004">
    <property type="protein sequence ID" value="KAI5420251.1"/>
    <property type="molecule type" value="Genomic_DNA"/>
</dbReference>
<sequence length="210" mass="22849">MIYTEGINKSLQFVSLGFLDQVEIDHYDNANSIGCIPRPASFPNIQKITAVVLRHNQTSPNCHARYTVDFATMDDEALALKLKNDSASGASLYKEKDLNKSSDNDARASVEEKNSDRGMPCSLSTVPVVVPTTNELREQDHKGNLVVIASNRNKGDELVFIVMAYGRKTGIVAAKTIYAVSQGVEKGYVGSKIFSTEGVVAVLWSSCDLA</sequence>